<name>A0A2G2YSU5_CAPAN</name>
<evidence type="ECO:0000313" key="1">
    <source>
        <dbReference type="EMBL" id="PHT72701.1"/>
    </source>
</evidence>
<reference evidence="1 2" key="1">
    <citation type="journal article" date="2014" name="Nat. Genet.">
        <title>Genome sequence of the hot pepper provides insights into the evolution of pungency in Capsicum species.</title>
        <authorList>
            <person name="Kim S."/>
            <person name="Park M."/>
            <person name="Yeom S.I."/>
            <person name="Kim Y.M."/>
            <person name="Lee J.M."/>
            <person name="Lee H.A."/>
            <person name="Seo E."/>
            <person name="Choi J."/>
            <person name="Cheong K."/>
            <person name="Kim K.T."/>
            <person name="Jung K."/>
            <person name="Lee G.W."/>
            <person name="Oh S.K."/>
            <person name="Bae C."/>
            <person name="Kim S.B."/>
            <person name="Lee H.Y."/>
            <person name="Kim S.Y."/>
            <person name="Kim M.S."/>
            <person name="Kang B.C."/>
            <person name="Jo Y.D."/>
            <person name="Yang H.B."/>
            <person name="Jeong H.J."/>
            <person name="Kang W.H."/>
            <person name="Kwon J.K."/>
            <person name="Shin C."/>
            <person name="Lim J.Y."/>
            <person name="Park J.H."/>
            <person name="Huh J.H."/>
            <person name="Kim J.S."/>
            <person name="Kim B.D."/>
            <person name="Cohen O."/>
            <person name="Paran I."/>
            <person name="Suh M.C."/>
            <person name="Lee S.B."/>
            <person name="Kim Y.K."/>
            <person name="Shin Y."/>
            <person name="Noh S.J."/>
            <person name="Park J."/>
            <person name="Seo Y.S."/>
            <person name="Kwon S.Y."/>
            <person name="Kim H.A."/>
            <person name="Park J.M."/>
            <person name="Kim H.J."/>
            <person name="Choi S.B."/>
            <person name="Bosland P.W."/>
            <person name="Reeves G."/>
            <person name="Jo S.H."/>
            <person name="Lee B.W."/>
            <person name="Cho H.T."/>
            <person name="Choi H.S."/>
            <person name="Lee M.S."/>
            <person name="Yu Y."/>
            <person name="Do Choi Y."/>
            <person name="Park B.S."/>
            <person name="van Deynze A."/>
            <person name="Ashrafi H."/>
            <person name="Hill T."/>
            <person name="Kim W.T."/>
            <person name="Pai H.S."/>
            <person name="Ahn H.K."/>
            <person name="Yeam I."/>
            <person name="Giovannoni J.J."/>
            <person name="Rose J.K."/>
            <person name="Sorensen I."/>
            <person name="Lee S.J."/>
            <person name="Kim R.W."/>
            <person name="Choi I.Y."/>
            <person name="Choi B.S."/>
            <person name="Lim J.S."/>
            <person name="Lee Y.H."/>
            <person name="Choi D."/>
        </authorList>
    </citation>
    <scope>NUCLEOTIDE SEQUENCE [LARGE SCALE GENOMIC DNA]</scope>
    <source>
        <strain evidence="2">cv. CM334</strain>
    </source>
</reference>
<dbReference type="PANTHER" id="PTHR46649">
    <property type="match status" value="1"/>
</dbReference>
<sequence>MPPNEEKVRIDVVELDYKDGDGVPVAGMTKLDMPHGITISITSFNGDGVPVLCVAINVACNIRGGYFKGFEGGLLQCISEVTYEDDIKKVPSSPDISNCLISEDEPSAVNGNKDSLRFDGMADNEVERRLKCNRFDRMADNEIERRLKAWRLSDPDAEKAAWHLCDSDAEKVFKALRAAGAKLAVVSNFDTQLRPVLRALNCDHWFDAVAVSAEIAVLPTMLDLLFTEATKHKDGGPLDKESSNTIEILQIGRADILSGDIILPAQRRWVEMGSRAGALKQMLLDILEDTHEIRHIYNREKLCT</sequence>
<evidence type="ECO:0000313" key="2">
    <source>
        <dbReference type="Proteomes" id="UP000222542"/>
    </source>
</evidence>
<comment type="caution">
    <text evidence="1">The sequence shown here is derived from an EMBL/GenBank/DDBJ whole genome shotgun (WGS) entry which is preliminary data.</text>
</comment>
<dbReference type="Proteomes" id="UP000222542">
    <property type="component" value="Unassembled WGS sequence"/>
</dbReference>
<keyword evidence="2" id="KW-1185">Reference proteome</keyword>
<dbReference type="PANTHER" id="PTHR46649:SF4">
    <property type="entry name" value="HALOACID DEHALOGENASE-LIKE HYDROLASE (HAD) SUPERFAMILY PROTEIN"/>
    <property type="match status" value="1"/>
</dbReference>
<dbReference type="InterPro" id="IPR023214">
    <property type="entry name" value="HAD_sf"/>
</dbReference>
<dbReference type="EMBL" id="AYRZ02000009">
    <property type="protein sequence ID" value="PHT72701.1"/>
    <property type="molecule type" value="Genomic_DNA"/>
</dbReference>
<gene>
    <name evidence="1" type="ORF">T459_23486</name>
</gene>
<reference evidence="1 2" key="2">
    <citation type="journal article" date="2017" name="Genome Biol.">
        <title>New reference genome sequences of hot pepper reveal the massive evolution of plant disease-resistance genes by retroduplication.</title>
        <authorList>
            <person name="Kim S."/>
            <person name="Park J."/>
            <person name="Yeom S.I."/>
            <person name="Kim Y.M."/>
            <person name="Seo E."/>
            <person name="Kim K.T."/>
            <person name="Kim M.S."/>
            <person name="Lee J.M."/>
            <person name="Cheong K."/>
            <person name="Shin H.S."/>
            <person name="Kim S.B."/>
            <person name="Han K."/>
            <person name="Lee J."/>
            <person name="Park M."/>
            <person name="Lee H.A."/>
            <person name="Lee H.Y."/>
            <person name="Lee Y."/>
            <person name="Oh S."/>
            <person name="Lee J.H."/>
            <person name="Choi E."/>
            <person name="Choi E."/>
            <person name="Lee S.E."/>
            <person name="Jeon J."/>
            <person name="Kim H."/>
            <person name="Choi G."/>
            <person name="Song H."/>
            <person name="Lee J."/>
            <person name="Lee S.C."/>
            <person name="Kwon J.K."/>
            <person name="Lee H.Y."/>
            <person name="Koo N."/>
            <person name="Hong Y."/>
            <person name="Kim R.W."/>
            <person name="Kang W.H."/>
            <person name="Huh J.H."/>
            <person name="Kang B.C."/>
            <person name="Yang T.J."/>
            <person name="Lee Y.H."/>
            <person name="Bennetzen J.L."/>
            <person name="Choi D."/>
        </authorList>
    </citation>
    <scope>NUCLEOTIDE SEQUENCE [LARGE SCALE GENOMIC DNA]</scope>
    <source>
        <strain evidence="2">cv. CM334</strain>
    </source>
</reference>
<dbReference type="AlphaFoldDB" id="A0A2G2YSU5"/>
<protein>
    <submittedName>
        <fullName evidence="1">Uncharacterized protein</fullName>
    </submittedName>
</protein>
<dbReference type="SUPFAM" id="SSF56784">
    <property type="entry name" value="HAD-like"/>
    <property type="match status" value="1"/>
</dbReference>
<accession>A0A2G2YSU5</accession>
<proteinExistence type="predicted"/>
<dbReference type="Gene3D" id="3.40.50.1000">
    <property type="entry name" value="HAD superfamily/HAD-like"/>
    <property type="match status" value="1"/>
</dbReference>
<dbReference type="STRING" id="4072.A0A2G2YSU5"/>
<organism evidence="1 2">
    <name type="scientific">Capsicum annuum</name>
    <name type="common">Capsicum pepper</name>
    <dbReference type="NCBI Taxonomy" id="4072"/>
    <lineage>
        <taxon>Eukaryota</taxon>
        <taxon>Viridiplantae</taxon>
        <taxon>Streptophyta</taxon>
        <taxon>Embryophyta</taxon>
        <taxon>Tracheophyta</taxon>
        <taxon>Spermatophyta</taxon>
        <taxon>Magnoliopsida</taxon>
        <taxon>eudicotyledons</taxon>
        <taxon>Gunneridae</taxon>
        <taxon>Pentapetalae</taxon>
        <taxon>asterids</taxon>
        <taxon>lamiids</taxon>
        <taxon>Solanales</taxon>
        <taxon>Solanaceae</taxon>
        <taxon>Solanoideae</taxon>
        <taxon>Capsiceae</taxon>
        <taxon>Capsicum</taxon>
    </lineage>
</organism>
<dbReference type="InterPro" id="IPR036412">
    <property type="entry name" value="HAD-like_sf"/>
</dbReference>
<dbReference type="Gramene" id="PHT72701">
    <property type="protein sequence ID" value="PHT72701"/>
    <property type="gene ID" value="T459_23486"/>
</dbReference>